<dbReference type="InterPro" id="IPR011991">
    <property type="entry name" value="ArsR-like_HTH"/>
</dbReference>
<gene>
    <name evidence="2" type="ORF">A2997_00440</name>
</gene>
<dbReference type="InterPro" id="IPR002831">
    <property type="entry name" value="Tscrpt_reg_TrmB_N"/>
</dbReference>
<evidence type="ECO:0000313" key="3">
    <source>
        <dbReference type="Proteomes" id="UP000179448"/>
    </source>
</evidence>
<organism evidence="2 3">
    <name type="scientific">Candidatus Nomurabacteria bacterium RIFCSPLOWO2_01_FULL_36_10b</name>
    <dbReference type="NCBI Taxonomy" id="1801766"/>
    <lineage>
        <taxon>Bacteria</taxon>
        <taxon>Candidatus Nomuraibacteriota</taxon>
    </lineage>
</organism>
<dbReference type="SUPFAM" id="SSF46785">
    <property type="entry name" value="Winged helix' DNA-binding domain"/>
    <property type="match status" value="1"/>
</dbReference>
<dbReference type="Gene3D" id="1.10.10.10">
    <property type="entry name" value="Winged helix-like DNA-binding domain superfamily/Winged helix DNA-binding domain"/>
    <property type="match status" value="1"/>
</dbReference>
<dbReference type="EMBL" id="MFUQ01000009">
    <property type="protein sequence ID" value="OGI83876.1"/>
    <property type="molecule type" value="Genomic_DNA"/>
</dbReference>
<feature type="domain" description="HTH arsR-type" evidence="1">
    <location>
        <begin position="8"/>
        <end position="85"/>
    </location>
</feature>
<accession>A0A1F6WPV3</accession>
<dbReference type="Proteomes" id="UP000179448">
    <property type="component" value="Unassembled WGS sequence"/>
</dbReference>
<comment type="caution">
    <text evidence="2">The sequence shown here is derived from an EMBL/GenBank/DDBJ whole genome shotgun (WGS) entry which is preliminary data.</text>
</comment>
<reference evidence="2 3" key="1">
    <citation type="journal article" date="2016" name="Nat. Commun.">
        <title>Thousands of microbial genomes shed light on interconnected biogeochemical processes in an aquifer system.</title>
        <authorList>
            <person name="Anantharaman K."/>
            <person name="Brown C.T."/>
            <person name="Hug L.A."/>
            <person name="Sharon I."/>
            <person name="Castelle C.J."/>
            <person name="Probst A.J."/>
            <person name="Thomas B.C."/>
            <person name="Singh A."/>
            <person name="Wilkins M.J."/>
            <person name="Karaoz U."/>
            <person name="Brodie E.L."/>
            <person name="Williams K.H."/>
            <person name="Hubbard S.S."/>
            <person name="Banfield J.F."/>
        </authorList>
    </citation>
    <scope>NUCLEOTIDE SEQUENCE [LARGE SCALE GENOMIC DNA]</scope>
</reference>
<name>A0A1F6WPV3_9BACT</name>
<evidence type="ECO:0000259" key="1">
    <source>
        <dbReference type="SMART" id="SM00418"/>
    </source>
</evidence>
<dbReference type="InterPro" id="IPR001845">
    <property type="entry name" value="HTH_ArsR_DNA-bd_dom"/>
</dbReference>
<dbReference type="InterPro" id="IPR036388">
    <property type="entry name" value="WH-like_DNA-bd_sf"/>
</dbReference>
<dbReference type="GO" id="GO:0003700">
    <property type="term" value="F:DNA-binding transcription factor activity"/>
    <property type="evidence" value="ECO:0007669"/>
    <property type="project" value="InterPro"/>
</dbReference>
<dbReference type="SMART" id="SM00418">
    <property type="entry name" value="HTH_ARSR"/>
    <property type="match status" value="1"/>
</dbReference>
<dbReference type="InterPro" id="IPR036390">
    <property type="entry name" value="WH_DNA-bd_sf"/>
</dbReference>
<dbReference type="CDD" id="cd00090">
    <property type="entry name" value="HTH_ARSR"/>
    <property type="match status" value="1"/>
</dbReference>
<proteinExistence type="predicted"/>
<sequence length="266" mass="31110">MFTNKDLKILGLSASENEILKALQKKPYSPSFLAEIIKLPRTTVTFLLNKLKERGLIEKSKVGKRFFYKTVAKTELSYILRKISNHLDPNAALFEITVGKRQSEIEIYKGKEKMKEAFHKVLKVNRGNRVYGLQGNKSIEKSLNKIEWDFIYKYHNTLKKKGIIMEGISGENSLKMFEGMSNKQLKSHLERLTVIYLAPDEFFDFDLDILVFQNIVMMINYDEETILLIKDSKIQETMQKIIAFMETHSRKIDLNTYLRDLINKRI</sequence>
<dbReference type="AlphaFoldDB" id="A0A1F6WPV3"/>
<evidence type="ECO:0000313" key="2">
    <source>
        <dbReference type="EMBL" id="OGI83876.1"/>
    </source>
</evidence>
<protein>
    <recommendedName>
        <fullName evidence="1">HTH arsR-type domain-containing protein</fullName>
    </recommendedName>
</protein>
<dbReference type="Pfam" id="PF01978">
    <property type="entry name" value="TrmB"/>
    <property type="match status" value="1"/>
</dbReference>